<feature type="compositionally biased region" description="Polar residues" evidence="1">
    <location>
        <begin position="141"/>
        <end position="155"/>
    </location>
</feature>
<evidence type="ECO:0000313" key="4">
    <source>
        <dbReference type="Proteomes" id="UP000789759"/>
    </source>
</evidence>
<accession>A0A9N9CDW0</accession>
<dbReference type="EMBL" id="CAJVQA010004391">
    <property type="protein sequence ID" value="CAG8597885.1"/>
    <property type="molecule type" value="Genomic_DNA"/>
</dbReference>
<dbReference type="Pfam" id="PF10551">
    <property type="entry name" value="MULE"/>
    <property type="match status" value="1"/>
</dbReference>
<evidence type="ECO:0000256" key="1">
    <source>
        <dbReference type="SAM" id="MobiDB-lite"/>
    </source>
</evidence>
<sequence length="165" mass="19545">LTMFKCYPEVVLIDSTYKTNQFGMPLLLISEVDIMSTTFLIASGLLVDKTQDFKALMTESNKEQFEILWGHLQVEYPKTTTNAYLKHLLGHMAFLSELINMLERLYSHQNQPEKQFEKQSEEQFEEQFEKQFEKQFEEQYNLMNRNTDIQDPTNAKTKERLKGTR</sequence>
<dbReference type="AlphaFoldDB" id="A0A9N9CDW0"/>
<protein>
    <submittedName>
        <fullName evidence="3">16491_t:CDS:1</fullName>
    </submittedName>
</protein>
<evidence type="ECO:0000313" key="3">
    <source>
        <dbReference type="EMBL" id="CAG8597885.1"/>
    </source>
</evidence>
<dbReference type="Proteomes" id="UP000789759">
    <property type="component" value="Unassembled WGS sequence"/>
</dbReference>
<gene>
    <name evidence="3" type="ORF">CPELLU_LOCUS6850</name>
</gene>
<feature type="compositionally biased region" description="Basic and acidic residues" evidence="1">
    <location>
        <begin position="156"/>
        <end position="165"/>
    </location>
</feature>
<organism evidence="3 4">
    <name type="scientific">Cetraspora pellucida</name>
    <dbReference type="NCBI Taxonomy" id="1433469"/>
    <lineage>
        <taxon>Eukaryota</taxon>
        <taxon>Fungi</taxon>
        <taxon>Fungi incertae sedis</taxon>
        <taxon>Mucoromycota</taxon>
        <taxon>Glomeromycotina</taxon>
        <taxon>Glomeromycetes</taxon>
        <taxon>Diversisporales</taxon>
        <taxon>Gigasporaceae</taxon>
        <taxon>Cetraspora</taxon>
    </lineage>
</organism>
<feature type="region of interest" description="Disordered" evidence="1">
    <location>
        <begin position="141"/>
        <end position="165"/>
    </location>
</feature>
<reference evidence="3" key="1">
    <citation type="submission" date="2021-06" db="EMBL/GenBank/DDBJ databases">
        <authorList>
            <person name="Kallberg Y."/>
            <person name="Tangrot J."/>
            <person name="Rosling A."/>
        </authorList>
    </citation>
    <scope>NUCLEOTIDE SEQUENCE</scope>
    <source>
        <strain evidence="3">FL966</strain>
    </source>
</reference>
<feature type="domain" description="MULE transposase" evidence="2">
    <location>
        <begin position="10"/>
        <end position="60"/>
    </location>
</feature>
<dbReference type="OrthoDB" id="2410058at2759"/>
<keyword evidence="4" id="KW-1185">Reference proteome</keyword>
<dbReference type="InterPro" id="IPR018289">
    <property type="entry name" value="MULE_transposase_dom"/>
</dbReference>
<feature type="non-terminal residue" evidence="3">
    <location>
        <position position="165"/>
    </location>
</feature>
<name>A0A9N9CDW0_9GLOM</name>
<comment type="caution">
    <text evidence="3">The sequence shown here is derived from an EMBL/GenBank/DDBJ whole genome shotgun (WGS) entry which is preliminary data.</text>
</comment>
<proteinExistence type="predicted"/>
<evidence type="ECO:0000259" key="2">
    <source>
        <dbReference type="Pfam" id="PF10551"/>
    </source>
</evidence>